<proteinExistence type="predicted"/>
<evidence type="ECO:0008006" key="3">
    <source>
        <dbReference type="Google" id="ProtNLM"/>
    </source>
</evidence>
<gene>
    <name evidence="1" type="ORF">AZF04_06380</name>
</gene>
<dbReference type="Proteomes" id="UP000075806">
    <property type="component" value="Unassembled WGS sequence"/>
</dbReference>
<protein>
    <recommendedName>
        <fullName evidence="3">Tetratricopeptide repeat protein</fullName>
    </recommendedName>
</protein>
<dbReference type="AlphaFoldDB" id="A0A161PHM7"/>
<evidence type="ECO:0000313" key="2">
    <source>
        <dbReference type="Proteomes" id="UP000075806"/>
    </source>
</evidence>
<reference evidence="1" key="1">
    <citation type="submission" date="2016-02" db="EMBL/GenBank/DDBJ databases">
        <title>Genome sequence of Bacillus trypoxylicola KCTC 13244(T).</title>
        <authorList>
            <person name="Jeong H."/>
            <person name="Park S.-H."/>
            <person name="Choi S.-K."/>
        </authorList>
    </citation>
    <scope>NUCLEOTIDE SEQUENCE [LARGE SCALE GENOMIC DNA]</scope>
    <source>
        <strain evidence="1">KCTC 13244</strain>
    </source>
</reference>
<sequence>MKQLPLQNFANQIKEGIVLVKSEKYEAGMQQLAPFVEIMKESNKSHIRLFFYYSISQLRLGEIDGFLESYRLIQLMEATTREEELMKQELDPLFKQLLEELGSE</sequence>
<evidence type="ECO:0000313" key="1">
    <source>
        <dbReference type="EMBL" id="KYG32384.1"/>
    </source>
</evidence>
<keyword evidence="2" id="KW-1185">Reference proteome</keyword>
<dbReference type="EMBL" id="LTAO01000012">
    <property type="protein sequence ID" value="KYG32384.1"/>
    <property type="molecule type" value="Genomic_DNA"/>
</dbReference>
<name>A0A161PHM7_9BACI</name>
<organism evidence="1 2">
    <name type="scientific">Alkalihalobacillus trypoxylicola</name>
    <dbReference type="NCBI Taxonomy" id="519424"/>
    <lineage>
        <taxon>Bacteria</taxon>
        <taxon>Bacillati</taxon>
        <taxon>Bacillota</taxon>
        <taxon>Bacilli</taxon>
        <taxon>Bacillales</taxon>
        <taxon>Bacillaceae</taxon>
        <taxon>Alkalihalobacillus</taxon>
    </lineage>
</organism>
<dbReference type="STRING" id="519424.AZF04_06380"/>
<comment type="caution">
    <text evidence="1">The sequence shown here is derived from an EMBL/GenBank/DDBJ whole genome shotgun (WGS) entry which is preliminary data.</text>
</comment>
<accession>A0A161PHM7</accession>